<dbReference type="AlphaFoldDB" id="U5CRS3"/>
<feature type="region of interest" description="Disordered" evidence="1">
    <location>
        <begin position="395"/>
        <end position="427"/>
    </location>
</feature>
<dbReference type="PANTHER" id="PTHR33443:SF30">
    <property type="entry name" value="SARCOSINE DEHYDROGENASE-2C PROTEIN"/>
    <property type="match status" value="1"/>
</dbReference>
<keyword evidence="3" id="KW-1185">Reference proteome</keyword>
<evidence type="ECO:0000313" key="2">
    <source>
        <dbReference type="EMBL" id="ERN15921.1"/>
    </source>
</evidence>
<dbReference type="HOGENOM" id="CLU_026123_0_0_1"/>
<dbReference type="eggNOG" id="ENOG502QWDN">
    <property type="taxonomic scope" value="Eukaryota"/>
</dbReference>
<dbReference type="InterPro" id="IPR053234">
    <property type="entry name" value="RPM1_Interactor"/>
</dbReference>
<protein>
    <submittedName>
        <fullName evidence="2">Uncharacterized protein</fullName>
    </submittedName>
</protein>
<dbReference type="EMBL" id="KI392495">
    <property type="protein sequence ID" value="ERN15921.1"/>
    <property type="molecule type" value="Genomic_DNA"/>
</dbReference>
<dbReference type="Gramene" id="ERN15921">
    <property type="protein sequence ID" value="ERN15921"/>
    <property type="gene ID" value="AMTR_s00039p00226610"/>
</dbReference>
<accession>U5CRS3</accession>
<dbReference type="KEGG" id="atr:18444216"/>
<gene>
    <name evidence="2" type="ORF">AMTR_s00039p00226610</name>
</gene>
<organism evidence="2 3">
    <name type="scientific">Amborella trichopoda</name>
    <dbReference type="NCBI Taxonomy" id="13333"/>
    <lineage>
        <taxon>Eukaryota</taxon>
        <taxon>Viridiplantae</taxon>
        <taxon>Streptophyta</taxon>
        <taxon>Embryophyta</taxon>
        <taxon>Tracheophyta</taxon>
        <taxon>Spermatophyta</taxon>
        <taxon>Magnoliopsida</taxon>
        <taxon>Amborellales</taxon>
        <taxon>Amborellaceae</taxon>
        <taxon>Amborella</taxon>
    </lineage>
</organism>
<reference evidence="3" key="1">
    <citation type="journal article" date="2013" name="Science">
        <title>The Amborella genome and the evolution of flowering plants.</title>
        <authorList>
            <consortium name="Amborella Genome Project"/>
        </authorList>
    </citation>
    <scope>NUCLEOTIDE SEQUENCE [LARGE SCALE GENOMIC DNA]</scope>
</reference>
<dbReference type="OrthoDB" id="266020at2759"/>
<evidence type="ECO:0000256" key="1">
    <source>
        <dbReference type="SAM" id="MobiDB-lite"/>
    </source>
</evidence>
<sequence>MSSNEVWEISSDEDEPGIHWLSTLLDCGDETEVVVLEGGADDNGNLRPKDLKNSEFKEDLDDDCCVLEDNPNKLGDDAEGGLDSSDDLVITGEKGEVACRDFPHPRHLCVKFPFSSTSHEKFCNMCHCYVCDTHAPCFQWCTWNSACDHCHATEHDEKWKMERKNFKKNEASPATMPKTLDTSLSMAPTHCGSGPAPTSSHSTHFMSNMPQPSQIRLPNSSSPYTPCSTNRSTTPYVLPKFSTKRRTDRAAFVYVGSKTSEELLNKTHTHRERTISTLSNHHKRLKSTFPSNASLMNRASNSSYNNNNQRHAQRLISNHILSRTKAPHVNSTPGFCQSRNLSPQMLHPKEVGVNNTQNFIAGSMPMKSCSYPNGPNSCDLSSIVDFSFLDSIQPPTSPSSCSPQLRSYVRQPPLPQAHGQLQGGPYPSGVPLSSNGFNQAPSNFGYGDQMNMLCQTDVVNQESLPLQNNTQQQHDPNFQDIGTTLSPSGFPLEEWEFPNSPLIENSYPEMAYELPQSPTGTSMLIFDFETNTNEFTNIGLL</sequence>
<proteinExistence type="predicted"/>
<evidence type="ECO:0000313" key="3">
    <source>
        <dbReference type="Proteomes" id="UP000017836"/>
    </source>
</evidence>
<dbReference type="PANTHER" id="PTHR33443">
    <property type="entry name" value="ZGC:112980"/>
    <property type="match status" value="1"/>
</dbReference>
<dbReference type="Proteomes" id="UP000017836">
    <property type="component" value="Unassembled WGS sequence"/>
</dbReference>
<name>U5CRS3_AMBTC</name>